<feature type="compositionally biased region" description="Low complexity" evidence="1">
    <location>
        <begin position="136"/>
        <end position="151"/>
    </location>
</feature>
<reference evidence="2" key="1">
    <citation type="submission" date="2020-01" db="EMBL/GenBank/DDBJ databases">
        <title>Identification and distribution of gene clusters putatively required for synthesis of sphingolipid metabolism inhibitors in phylogenetically diverse species of the filamentous fungus Fusarium.</title>
        <authorList>
            <person name="Kim H.-S."/>
            <person name="Busman M."/>
            <person name="Brown D.W."/>
            <person name="Divon H."/>
            <person name="Uhlig S."/>
            <person name="Proctor R.H."/>
        </authorList>
    </citation>
    <scope>NUCLEOTIDE SEQUENCE</scope>
    <source>
        <strain evidence="2">NRRL 53441</strain>
    </source>
</reference>
<dbReference type="OrthoDB" id="10484619at2759"/>
<name>A0A8H4KJK0_9HYPO</name>
<protein>
    <submittedName>
        <fullName evidence="2">Uncharacterized protein</fullName>
    </submittedName>
</protein>
<sequence>MDSLSMTYLEKFRFVQITRNWESYIVWILRETDGHFVAEELSACLNEYGEGGCLQVVSLVFPCCSVAPINVDGEQVFHHARLISRSVSPPENSGSTVCCPNEHSPFSSPRPHPRNCDASMQPCAHLDTATETLPISQTSESPSENSSATTSRLHERDKKRTSPNTLSQKALIKKAKLTTTEAASRLFTQLSPSIKRSCEQSVLPNDANITERLIECQRLVKLTPKETDVFVGELQLWLQQTQQQSSLHFAALQHLLACVDLYNWVNRGDENTERNVNKGRWLEVQMARYRNMIANELCKTKNGTSDRLGLATLAPMTVEAKGLKFAYLQNAAAEDEPKIIQQFTALARPELEKRLKNVGVIEATNPVSFVCWFLEKPYVVDAFRSKFSANNNRVVEWANICKALCFTELSAEDCYPSPTIWHKVRESSTSEMFEDSELHSEGIAQGFSWLLQAADRSEETPQDGSYEEPVTIGLNLSDNLDSGAGRLGFI</sequence>
<comment type="caution">
    <text evidence="2">The sequence shown here is derived from an EMBL/GenBank/DDBJ whole genome shotgun (WGS) entry which is preliminary data.</text>
</comment>
<dbReference type="AlphaFoldDB" id="A0A8H4KJK0"/>
<evidence type="ECO:0000313" key="3">
    <source>
        <dbReference type="Proteomes" id="UP000605986"/>
    </source>
</evidence>
<accession>A0A8H4KJK0</accession>
<organism evidence="2 3">
    <name type="scientific">Fusarium austroafricanum</name>
    <dbReference type="NCBI Taxonomy" id="2364996"/>
    <lineage>
        <taxon>Eukaryota</taxon>
        <taxon>Fungi</taxon>
        <taxon>Dikarya</taxon>
        <taxon>Ascomycota</taxon>
        <taxon>Pezizomycotina</taxon>
        <taxon>Sordariomycetes</taxon>
        <taxon>Hypocreomycetidae</taxon>
        <taxon>Hypocreales</taxon>
        <taxon>Nectriaceae</taxon>
        <taxon>Fusarium</taxon>
        <taxon>Fusarium concolor species complex</taxon>
    </lineage>
</organism>
<feature type="region of interest" description="Disordered" evidence="1">
    <location>
        <begin position="134"/>
        <end position="168"/>
    </location>
</feature>
<evidence type="ECO:0000313" key="2">
    <source>
        <dbReference type="EMBL" id="KAF4451431.1"/>
    </source>
</evidence>
<keyword evidence="3" id="KW-1185">Reference proteome</keyword>
<dbReference type="Proteomes" id="UP000605986">
    <property type="component" value="Unassembled WGS sequence"/>
</dbReference>
<dbReference type="EMBL" id="JAADJG010000219">
    <property type="protein sequence ID" value="KAF4451431.1"/>
    <property type="molecule type" value="Genomic_DNA"/>
</dbReference>
<gene>
    <name evidence="2" type="ORF">F53441_5599</name>
</gene>
<proteinExistence type="predicted"/>
<evidence type="ECO:0000256" key="1">
    <source>
        <dbReference type="SAM" id="MobiDB-lite"/>
    </source>
</evidence>